<name>A0A212J0C8_9DELT</name>
<accession>A0A212J0C8</accession>
<proteinExistence type="predicted"/>
<evidence type="ECO:0000313" key="1">
    <source>
        <dbReference type="EMBL" id="SBV92928.1"/>
    </source>
</evidence>
<reference evidence="1" key="1">
    <citation type="submission" date="2016-04" db="EMBL/GenBank/DDBJ databases">
        <authorList>
            <person name="Evans L.H."/>
            <person name="Alamgir A."/>
            <person name="Owens N."/>
            <person name="Weber N.D."/>
            <person name="Virtaneva K."/>
            <person name="Barbian K."/>
            <person name="Babar A."/>
            <person name="Rosenke K."/>
        </authorList>
    </citation>
    <scope>NUCLEOTIDE SEQUENCE</scope>
    <source>
        <strain evidence="1">86</strain>
    </source>
</reference>
<gene>
    <name evidence="1" type="ORF">KL86DPRO_10445</name>
</gene>
<dbReference type="EMBL" id="FLUQ01000001">
    <property type="protein sequence ID" value="SBV92928.1"/>
    <property type="molecule type" value="Genomic_DNA"/>
</dbReference>
<sequence>MIIRAIVRYNEEYHRTSETNRLMGVFFPAGARGPFCTKELTTRAMLYRKKETYKDLPCFRLSHTRIITRTA</sequence>
<organism evidence="1">
    <name type="scientific">uncultured delta proteobacterium</name>
    <dbReference type="NCBI Taxonomy" id="34034"/>
    <lineage>
        <taxon>Bacteria</taxon>
        <taxon>Deltaproteobacteria</taxon>
        <taxon>environmental samples</taxon>
    </lineage>
</organism>
<dbReference type="AlphaFoldDB" id="A0A212J0C8"/>
<protein>
    <submittedName>
        <fullName evidence="1">Uncharacterized protein</fullName>
    </submittedName>
</protein>